<reference evidence="6 7" key="1">
    <citation type="journal article" date="2023" name="Genome Announc.">
        <title>Pan-Genome Analyses of the Genus Cohnella and Proposal of the Novel Species Cohnella silvisoli sp. nov., Isolated from Forest Soil.</title>
        <authorList>
            <person name="Wang C."/>
            <person name="Mao L."/>
            <person name="Bao G."/>
            <person name="Zhu H."/>
        </authorList>
    </citation>
    <scope>NUCLEOTIDE SEQUENCE [LARGE SCALE GENOMIC DNA]</scope>
    <source>
        <strain evidence="6 7">NL03-T5-1</strain>
    </source>
</reference>
<dbReference type="RefSeq" id="WP_232185614.1">
    <property type="nucleotide sequence ID" value="NZ_JAIOAP010000005.1"/>
</dbReference>
<evidence type="ECO:0000256" key="5">
    <source>
        <dbReference type="SAM" id="Phobius"/>
    </source>
</evidence>
<comment type="subcellular location">
    <subcellularLocation>
        <location evidence="1">Membrane</location>
        <topology evidence="1">Multi-pass membrane protein</topology>
    </subcellularLocation>
</comment>
<dbReference type="EMBL" id="JASKHM010000005">
    <property type="protein sequence ID" value="MEQ4482915.1"/>
    <property type="molecule type" value="Genomic_DNA"/>
</dbReference>
<feature type="transmembrane region" description="Helical" evidence="5">
    <location>
        <begin position="49"/>
        <end position="67"/>
    </location>
</feature>
<evidence type="ECO:0000256" key="2">
    <source>
        <dbReference type="ARBA" id="ARBA00022692"/>
    </source>
</evidence>
<organism evidence="6 7">
    <name type="scientific">Cohnella silvisoli</name>
    <dbReference type="NCBI Taxonomy" id="2873699"/>
    <lineage>
        <taxon>Bacteria</taxon>
        <taxon>Bacillati</taxon>
        <taxon>Bacillota</taxon>
        <taxon>Bacilli</taxon>
        <taxon>Bacillales</taxon>
        <taxon>Paenibacillaceae</taxon>
        <taxon>Cohnella</taxon>
    </lineage>
</organism>
<name>A0ABV1KS38_9BACL</name>
<feature type="transmembrane region" description="Helical" evidence="5">
    <location>
        <begin position="100"/>
        <end position="118"/>
    </location>
</feature>
<keyword evidence="2 5" id="KW-0812">Transmembrane</keyword>
<comment type="caution">
    <text evidence="6">The sequence shown here is derived from an EMBL/GenBank/DDBJ whole genome shotgun (WGS) entry which is preliminary data.</text>
</comment>
<evidence type="ECO:0000256" key="3">
    <source>
        <dbReference type="ARBA" id="ARBA00022989"/>
    </source>
</evidence>
<accession>A0ABV1KS38</accession>
<keyword evidence="3 5" id="KW-1133">Transmembrane helix</keyword>
<evidence type="ECO:0000313" key="6">
    <source>
        <dbReference type="EMBL" id="MEQ4482915.1"/>
    </source>
</evidence>
<protein>
    <submittedName>
        <fullName evidence="6">DoxX family protein</fullName>
    </submittedName>
</protein>
<evidence type="ECO:0000256" key="4">
    <source>
        <dbReference type="ARBA" id="ARBA00023136"/>
    </source>
</evidence>
<dbReference type="Pfam" id="PF13564">
    <property type="entry name" value="DoxX_2"/>
    <property type="match status" value="1"/>
</dbReference>
<dbReference type="InterPro" id="IPR032808">
    <property type="entry name" value="DoxX"/>
</dbReference>
<gene>
    <name evidence="6" type="ORF">QJS35_10955</name>
</gene>
<feature type="transmembrane region" description="Helical" evidence="5">
    <location>
        <begin position="74"/>
        <end position="94"/>
    </location>
</feature>
<dbReference type="Proteomes" id="UP001493487">
    <property type="component" value="Unassembled WGS sequence"/>
</dbReference>
<keyword evidence="7" id="KW-1185">Reference proteome</keyword>
<evidence type="ECO:0000256" key="1">
    <source>
        <dbReference type="ARBA" id="ARBA00004141"/>
    </source>
</evidence>
<feature type="transmembrane region" description="Helical" evidence="5">
    <location>
        <begin position="7"/>
        <end position="29"/>
    </location>
</feature>
<keyword evidence="4 5" id="KW-0472">Membrane</keyword>
<sequence length="128" mass="13743">MKKSIRIAGWIVVGVTSLFFVQSGIQKLAGTEQMVNLFQKLDYPDWCRIGIGLLEIAGAVVLAFPRLTLYAAEALGVLMIGAVMSEVTAGHGFGGGVLPGQWLIVLALIAGVRIRFISQSKAKERSKL</sequence>
<proteinExistence type="predicted"/>
<evidence type="ECO:0000313" key="7">
    <source>
        <dbReference type="Proteomes" id="UP001493487"/>
    </source>
</evidence>